<evidence type="ECO:0000313" key="5">
    <source>
        <dbReference type="Proteomes" id="UP001597510"/>
    </source>
</evidence>
<dbReference type="PANTHER" id="PTHR44196">
    <property type="entry name" value="DEHYDROGENASE/REDUCTASE SDR FAMILY MEMBER 7B"/>
    <property type="match status" value="1"/>
</dbReference>
<dbReference type="EMBL" id="JBHULC010000014">
    <property type="protein sequence ID" value="MFD2522205.1"/>
    <property type="molecule type" value="Genomic_DNA"/>
</dbReference>
<sequence length="267" mass="29177">MAKTKKYVLITGGTSGIGYELARLLANDGHNLIIVARSQEELDRVAHELSAAYKIEVVTFAKDLFKKNAGFEVYDFVKSKGLQVDILVNDAGQGQFGEFINTDIEREMDIIQLNITSLVVLTKLFLIEMVERKSGKILNLASVASKVPGPFQAVYHGTKAFVHSFTEAIRAEVKDSGVVITSLLPGATATDFFRKADMLHSKTVKDGKLADPAEVAMDGYNALMNGDDMVVSGFNNKLQVAMSSITPDEIVAERVYKQQGPKEGVQK</sequence>
<dbReference type="PRINTS" id="PR00080">
    <property type="entry name" value="SDRFAMILY"/>
</dbReference>
<organism evidence="4 5">
    <name type="scientific">Emticicia soli</name>
    <dbReference type="NCBI Taxonomy" id="2027878"/>
    <lineage>
        <taxon>Bacteria</taxon>
        <taxon>Pseudomonadati</taxon>
        <taxon>Bacteroidota</taxon>
        <taxon>Cytophagia</taxon>
        <taxon>Cytophagales</taxon>
        <taxon>Leadbetterellaceae</taxon>
        <taxon>Emticicia</taxon>
    </lineage>
</organism>
<evidence type="ECO:0000256" key="3">
    <source>
        <dbReference type="RuleBase" id="RU000363"/>
    </source>
</evidence>
<reference evidence="5" key="1">
    <citation type="journal article" date="2019" name="Int. J. Syst. Evol. Microbiol.">
        <title>The Global Catalogue of Microorganisms (GCM) 10K type strain sequencing project: providing services to taxonomists for standard genome sequencing and annotation.</title>
        <authorList>
            <consortium name="The Broad Institute Genomics Platform"/>
            <consortium name="The Broad Institute Genome Sequencing Center for Infectious Disease"/>
            <person name="Wu L."/>
            <person name="Ma J."/>
        </authorList>
    </citation>
    <scope>NUCLEOTIDE SEQUENCE [LARGE SCALE GENOMIC DNA]</scope>
    <source>
        <strain evidence="5">KCTC 52344</strain>
    </source>
</reference>
<dbReference type="Gene3D" id="3.40.50.720">
    <property type="entry name" value="NAD(P)-binding Rossmann-like Domain"/>
    <property type="match status" value="1"/>
</dbReference>
<evidence type="ECO:0000313" key="4">
    <source>
        <dbReference type="EMBL" id="MFD2522205.1"/>
    </source>
</evidence>
<comment type="caution">
    <text evidence="4">The sequence shown here is derived from an EMBL/GenBank/DDBJ whole genome shotgun (WGS) entry which is preliminary data.</text>
</comment>
<dbReference type="InterPro" id="IPR036291">
    <property type="entry name" value="NAD(P)-bd_dom_sf"/>
</dbReference>
<name>A0ABW5JBG0_9BACT</name>
<dbReference type="PRINTS" id="PR00081">
    <property type="entry name" value="GDHRDH"/>
</dbReference>
<dbReference type="InterPro" id="IPR002347">
    <property type="entry name" value="SDR_fam"/>
</dbReference>
<protein>
    <submittedName>
        <fullName evidence="4">SDR family NAD(P)-dependent oxidoreductase</fullName>
        <ecNumber evidence="4">1.-.-.-</ecNumber>
    </submittedName>
</protein>
<dbReference type="Proteomes" id="UP001597510">
    <property type="component" value="Unassembled WGS sequence"/>
</dbReference>
<dbReference type="GO" id="GO:0016491">
    <property type="term" value="F:oxidoreductase activity"/>
    <property type="evidence" value="ECO:0007669"/>
    <property type="project" value="UniProtKB-KW"/>
</dbReference>
<accession>A0ABW5JBG0</accession>
<keyword evidence="2 4" id="KW-0560">Oxidoreductase</keyword>
<dbReference type="PIRSF" id="PIRSF000126">
    <property type="entry name" value="11-beta-HSD1"/>
    <property type="match status" value="1"/>
</dbReference>
<keyword evidence="5" id="KW-1185">Reference proteome</keyword>
<dbReference type="EC" id="1.-.-.-" evidence="4"/>
<dbReference type="SUPFAM" id="SSF51735">
    <property type="entry name" value="NAD(P)-binding Rossmann-fold domains"/>
    <property type="match status" value="1"/>
</dbReference>
<comment type="similarity">
    <text evidence="1 3">Belongs to the short-chain dehydrogenases/reductases (SDR) family.</text>
</comment>
<dbReference type="Pfam" id="PF00106">
    <property type="entry name" value="adh_short"/>
    <property type="match status" value="1"/>
</dbReference>
<evidence type="ECO:0000256" key="2">
    <source>
        <dbReference type="ARBA" id="ARBA00023002"/>
    </source>
</evidence>
<dbReference type="PANTHER" id="PTHR44196:SF2">
    <property type="entry name" value="SHORT-CHAIN DEHYDROGENASE-RELATED"/>
    <property type="match status" value="1"/>
</dbReference>
<dbReference type="RefSeq" id="WP_340240449.1">
    <property type="nucleotide sequence ID" value="NZ_JBBEWC010000021.1"/>
</dbReference>
<gene>
    <name evidence="4" type="ORF">ACFSR2_14995</name>
</gene>
<proteinExistence type="inferred from homology"/>
<evidence type="ECO:0000256" key="1">
    <source>
        <dbReference type="ARBA" id="ARBA00006484"/>
    </source>
</evidence>